<evidence type="ECO:0000256" key="1">
    <source>
        <dbReference type="SAM" id="MobiDB-lite"/>
    </source>
</evidence>
<feature type="compositionally biased region" description="Basic residues" evidence="1">
    <location>
        <begin position="80"/>
        <end position="98"/>
    </location>
</feature>
<dbReference type="AlphaFoldDB" id="A0A8D9A3D5"/>
<organism evidence="3">
    <name type="scientific">Cacopsylla melanoneura</name>
    <dbReference type="NCBI Taxonomy" id="428564"/>
    <lineage>
        <taxon>Eukaryota</taxon>
        <taxon>Metazoa</taxon>
        <taxon>Ecdysozoa</taxon>
        <taxon>Arthropoda</taxon>
        <taxon>Hexapoda</taxon>
        <taxon>Insecta</taxon>
        <taxon>Pterygota</taxon>
        <taxon>Neoptera</taxon>
        <taxon>Paraneoptera</taxon>
        <taxon>Hemiptera</taxon>
        <taxon>Sternorrhyncha</taxon>
        <taxon>Psylloidea</taxon>
        <taxon>Psyllidae</taxon>
        <taxon>Psyllinae</taxon>
        <taxon>Cacopsylla</taxon>
    </lineage>
</organism>
<feature type="region of interest" description="Disordered" evidence="1">
    <location>
        <begin position="51"/>
        <end position="118"/>
    </location>
</feature>
<feature type="compositionally biased region" description="Basic and acidic residues" evidence="1">
    <location>
        <begin position="62"/>
        <end position="79"/>
    </location>
</feature>
<evidence type="ECO:0000313" key="3">
    <source>
        <dbReference type="EMBL" id="CAG6758169.1"/>
    </source>
</evidence>
<reference evidence="3" key="1">
    <citation type="submission" date="2021-05" db="EMBL/GenBank/DDBJ databases">
        <authorList>
            <person name="Alioto T."/>
            <person name="Alioto T."/>
            <person name="Gomez Garrido J."/>
        </authorList>
    </citation>
    <scope>NUCLEOTIDE SEQUENCE</scope>
</reference>
<keyword evidence="2" id="KW-0732">Signal</keyword>
<feature type="chain" id="PRO_5036262725" evidence="2">
    <location>
        <begin position="26"/>
        <end position="118"/>
    </location>
</feature>
<proteinExistence type="predicted"/>
<dbReference type="EMBL" id="HBUF01548906">
    <property type="protein sequence ID" value="CAG6758167.1"/>
    <property type="molecule type" value="Transcribed_RNA"/>
</dbReference>
<feature type="compositionally biased region" description="Low complexity" evidence="1">
    <location>
        <begin position="103"/>
        <end position="118"/>
    </location>
</feature>
<dbReference type="EMBL" id="HBUF01548907">
    <property type="protein sequence ID" value="CAG6758169.1"/>
    <property type="molecule type" value="Transcribed_RNA"/>
</dbReference>
<evidence type="ECO:0000256" key="2">
    <source>
        <dbReference type="SAM" id="SignalP"/>
    </source>
</evidence>
<feature type="signal peptide" evidence="2">
    <location>
        <begin position="1"/>
        <end position="25"/>
    </location>
</feature>
<name>A0A8D9A3D5_9HEMI</name>
<accession>A0A8D9A3D5</accession>
<protein>
    <submittedName>
        <fullName evidence="3">Uncharacterized protein</fullName>
    </submittedName>
</protein>
<sequence length="118" mass="13328">MRPQRFSLNSSSLFLLLSSYFLSCSLNSSLHFSSSPSISCRVRSIPLHLSWQPRTSMPPSDADARPPSPDKEADRETVKPPRRRKYRPPTRNAPHRRAYTNYSESSDSLSSSSQVIST</sequence>